<comment type="function">
    <text evidence="13">Transport of potassium into the cell. Likely operates as a K(+):H(+) symporter.</text>
</comment>
<dbReference type="Proteomes" id="UP000284395">
    <property type="component" value="Unassembled WGS sequence"/>
</dbReference>
<keyword evidence="10 13" id="KW-1133">Transmembrane helix</keyword>
<evidence type="ECO:0000256" key="9">
    <source>
        <dbReference type="ARBA" id="ARBA00022958"/>
    </source>
</evidence>
<keyword evidence="17" id="KW-1185">Reference proteome</keyword>
<dbReference type="InterPro" id="IPR053952">
    <property type="entry name" value="K_trans_C"/>
</dbReference>
<dbReference type="InterPro" id="IPR053951">
    <property type="entry name" value="K_trans_N"/>
</dbReference>
<dbReference type="InterPro" id="IPR023051">
    <property type="entry name" value="Kup"/>
</dbReference>
<evidence type="ECO:0000256" key="6">
    <source>
        <dbReference type="ARBA" id="ARBA00022538"/>
    </source>
</evidence>
<feature type="transmembrane region" description="Helical" evidence="13">
    <location>
        <begin position="64"/>
        <end position="83"/>
    </location>
</feature>
<keyword evidence="12 13" id="KW-0472">Membrane</keyword>
<protein>
    <recommendedName>
        <fullName evidence="13">Probable potassium transport system protein Kup</fullName>
    </recommendedName>
</protein>
<dbReference type="AlphaFoldDB" id="A0A420EMW8"/>
<feature type="transmembrane region" description="Helical" evidence="13">
    <location>
        <begin position="307"/>
        <end position="334"/>
    </location>
</feature>
<dbReference type="RefSeq" id="WP_120324396.1">
    <property type="nucleotide sequence ID" value="NZ_RAPF01000003.1"/>
</dbReference>
<gene>
    <name evidence="13" type="primary">kup</name>
    <name evidence="16" type="ORF">D6851_08295</name>
</gene>
<evidence type="ECO:0000256" key="12">
    <source>
        <dbReference type="ARBA" id="ARBA00023136"/>
    </source>
</evidence>
<feature type="transmembrane region" description="Helical" evidence="13">
    <location>
        <begin position="442"/>
        <end position="459"/>
    </location>
</feature>
<keyword evidence="6 13" id="KW-0633">Potassium transport</keyword>
<evidence type="ECO:0000256" key="13">
    <source>
        <dbReference type="HAMAP-Rule" id="MF_01522"/>
    </source>
</evidence>
<evidence type="ECO:0000256" key="1">
    <source>
        <dbReference type="ARBA" id="ARBA00004141"/>
    </source>
</evidence>
<evidence type="ECO:0000313" key="17">
    <source>
        <dbReference type="Proteomes" id="UP000284395"/>
    </source>
</evidence>
<dbReference type="GO" id="GO:0015079">
    <property type="term" value="F:potassium ion transmembrane transporter activity"/>
    <property type="evidence" value="ECO:0007669"/>
    <property type="project" value="UniProtKB-UniRule"/>
</dbReference>
<evidence type="ECO:0000256" key="8">
    <source>
        <dbReference type="ARBA" id="ARBA00022847"/>
    </source>
</evidence>
<feature type="transmembrane region" description="Helical" evidence="13">
    <location>
        <begin position="225"/>
        <end position="246"/>
    </location>
</feature>
<feature type="transmembrane region" description="Helical" evidence="13">
    <location>
        <begin position="355"/>
        <end position="375"/>
    </location>
</feature>
<keyword evidence="7 13" id="KW-0812">Transmembrane</keyword>
<feature type="domain" description="K+ potassium transporter C-terminal" evidence="15">
    <location>
        <begin position="491"/>
        <end position="639"/>
    </location>
</feature>
<keyword evidence="8 13" id="KW-0769">Symport</keyword>
<keyword evidence="4 13" id="KW-1003">Cell membrane</keyword>
<feature type="transmembrane region" description="Helical" evidence="13">
    <location>
        <begin position="381"/>
        <end position="405"/>
    </location>
</feature>
<evidence type="ECO:0000256" key="4">
    <source>
        <dbReference type="ARBA" id="ARBA00022475"/>
    </source>
</evidence>
<keyword evidence="3 13" id="KW-0813">Transport</keyword>
<comment type="caution">
    <text evidence="16">The sequence shown here is derived from an EMBL/GenBank/DDBJ whole genome shotgun (WGS) entry which is preliminary data.</text>
</comment>
<comment type="catalytic activity">
    <reaction evidence="13">
        <text>K(+)(in) + H(+)(in) = K(+)(out) + H(+)(out)</text>
        <dbReference type="Rhea" id="RHEA:28490"/>
        <dbReference type="ChEBI" id="CHEBI:15378"/>
        <dbReference type="ChEBI" id="CHEBI:29103"/>
    </reaction>
</comment>
<dbReference type="EMBL" id="RAPF01000003">
    <property type="protein sequence ID" value="RKF21991.1"/>
    <property type="molecule type" value="Genomic_DNA"/>
</dbReference>
<dbReference type="InterPro" id="IPR003855">
    <property type="entry name" value="K+_transporter"/>
</dbReference>
<keyword evidence="9 13" id="KW-0630">Potassium</keyword>
<feature type="transmembrane region" description="Helical" evidence="13">
    <location>
        <begin position="111"/>
        <end position="132"/>
    </location>
</feature>
<name>A0A420EMW8_9SPHN</name>
<dbReference type="HAMAP" id="MF_01522">
    <property type="entry name" value="Kup"/>
    <property type="match status" value="1"/>
</dbReference>
<feature type="transmembrane region" description="Helical" evidence="13">
    <location>
        <begin position="412"/>
        <end position="430"/>
    </location>
</feature>
<keyword evidence="11 13" id="KW-0406">Ion transport</keyword>
<evidence type="ECO:0000256" key="2">
    <source>
        <dbReference type="ARBA" id="ARBA00007019"/>
    </source>
</evidence>
<reference evidence="16 17" key="1">
    <citation type="submission" date="2018-09" db="EMBL/GenBank/DDBJ databases">
        <title>Altererythrobacter spongiae sp. nov., isolated from a marine sponge.</title>
        <authorList>
            <person name="Zhuang L."/>
            <person name="Luo L."/>
        </authorList>
    </citation>
    <scope>NUCLEOTIDE SEQUENCE [LARGE SCALE GENOMIC DNA]</scope>
    <source>
        <strain evidence="16 17">HN-Y73</strain>
    </source>
</reference>
<evidence type="ECO:0000256" key="11">
    <source>
        <dbReference type="ARBA" id="ARBA00023065"/>
    </source>
</evidence>
<feature type="transmembrane region" description="Helical" evidence="13">
    <location>
        <begin position="258"/>
        <end position="274"/>
    </location>
</feature>
<sequence length="639" mass="70108">MSDNTEYSPHGLDAERSPSAKVKLAAAAVGIVFGDIGTSPLYAFRETFVGPHPLALDDLHVLGVVSLIFWSMTLVVSIQYVAILMRADNKGQGGTLALVAMISRYIRKSSYGWLTVMLGVFATALFYGDSMITPAVSVLSAVEGLTVVESRLSPLVIPIALILLVLLFVLQKRGTARISTLFAPIMIIYFVTLAVLGIIHIFQMPTVLIALNPWYAIQFFMTDKVLGFLALGSVVLAVTGSEALYADMGHFGRGPLRLSWFGFVMPCLLLNYFGQGAMILSLGDAGAAEAIENPFFFLAPEAMRLPLVLLATAATFIASQAVITGAYSITHQAIQLGFIPRLSILHTSETEQGQIYIPLINWALMIAVIILVLFFRNSSNLASAYGIAVTGAMLIDTCLMAVLLMAVWKWRWWYAVPVMLVFFIVDGAYFAANFTKVPDGGWFPLLVGAVAFTLLTTWAKGRKLMRERMAEVGLPLDIFAKSGRNSTARVPGTAIFMNSGSSGTPSALLHNIKHNKVLHERVVVLTVSIGDIPYVDPNNRVEVKDYGDGFYRVILRYGFMEETDIPAALAHIDMCGEPFDMMNTSFFLSRQTLLAAEKPGMMIWREKLFAWMMRNSATPMDFFRLPTNRVVELGSQIAI</sequence>
<feature type="transmembrane region" description="Helical" evidence="13">
    <location>
        <begin position="182"/>
        <end position="205"/>
    </location>
</feature>
<proteinExistence type="inferred from homology"/>
<feature type="transmembrane region" description="Helical" evidence="13">
    <location>
        <begin position="24"/>
        <end position="44"/>
    </location>
</feature>
<evidence type="ECO:0000259" key="14">
    <source>
        <dbReference type="Pfam" id="PF02705"/>
    </source>
</evidence>
<evidence type="ECO:0000256" key="5">
    <source>
        <dbReference type="ARBA" id="ARBA00022519"/>
    </source>
</evidence>
<accession>A0A420EMW8</accession>
<dbReference type="GO" id="GO:0005886">
    <property type="term" value="C:plasma membrane"/>
    <property type="evidence" value="ECO:0007669"/>
    <property type="project" value="UniProtKB-SubCell"/>
</dbReference>
<dbReference type="Pfam" id="PF02705">
    <property type="entry name" value="K_trans"/>
    <property type="match status" value="1"/>
</dbReference>
<organism evidence="16 17">
    <name type="scientific">Altericroceibacterium spongiae</name>
    <dbReference type="NCBI Taxonomy" id="2320269"/>
    <lineage>
        <taxon>Bacteria</taxon>
        <taxon>Pseudomonadati</taxon>
        <taxon>Pseudomonadota</taxon>
        <taxon>Alphaproteobacteria</taxon>
        <taxon>Sphingomonadales</taxon>
        <taxon>Erythrobacteraceae</taxon>
        <taxon>Altericroceibacterium</taxon>
    </lineage>
</organism>
<feature type="domain" description="K+ potassium transporter integral membrane" evidence="14">
    <location>
        <begin position="25"/>
        <end position="481"/>
    </location>
</feature>
<evidence type="ECO:0000256" key="10">
    <source>
        <dbReference type="ARBA" id="ARBA00022989"/>
    </source>
</evidence>
<feature type="transmembrane region" description="Helical" evidence="13">
    <location>
        <begin position="152"/>
        <end position="170"/>
    </location>
</feature>
<dbReference type="OrthoDB" id="9805577at2"/>
<evidence type="ECO:0000259" key="15">
    <source>
        <dbReference type="Pfam" id="PF22776"/>
    </source>
</evidence>
<evidence type="ECO:0000256" key="3">
    <source>
        <dbReference type="ARBA" id="ARBA00022448"/>
    </source>
</evidence>
<evidence type="ECO:0000313" key="16">
    <source>
        <dbReference type="EMBL" id="RKF21991.1"/>
    </source>
</evidence>
<keyword evidence="5" id="KW-0997">Cell inner membrane</keyword>
<dbReference type="PANTHER" id="PTHR30540">
    <property type="entry name" value="OSMOTIC STRESS POTASSIUM TRANSPORTER"/>
    <property type="match status" value="1"/>
</dbReference>
<dbReference type="PANTHER" id="PTHR30540:SF79">
    <property type="entry name" value="LOW AFFINITY POTASSIUM TRANSPORT SYSTEM PROTEIN KUP"/>
    <property type="match status" value="1"/>
</dbReference>
<dbReference type="GO" id="GO:0015293">
    <property type="term" value="F:symporter activity"/>
    <property type="evidence" value="ECO:0007669"/>
    <property type="project" value="UniProtKB-UniRule"/>
</dbReference>
<comment type="similarity">
    <text evidence="2 13">Belongs to the HAK/KUP transporter (TC 2.A.72) family.</text>
</comment>
<comment type="subcellular location">
    <subcellularLocation>
        <location evidence="13">Cell membrane</location>
        <topology evidence="13">Multi-pass membrane protein</topology>
    </subcellularLocation>
    <subcellularLocation>
        <location evidence="1">Membrane</location>
        <topology evidence="1">Multi-pass membrane protein</topology>
    </subcellularLocation>
</comment>
<dbReference type="Pfam" id="PF22776">
    <property type="entry name" value="K_trans_C"/>
    <property type="match status" value="1"/>
</dbReference>
<evidence type="ECO:0000256" key="7">
    <source>
        <dbReference type="ARBA" id="ARBA00022692"/>
    </source>
</evidence>